<dbReference type="EMBL" id="JAYWIO010000007">
    <property type="protein sequence ID" value="KAK7251326.1"/>
    <property type="molecule type" value="Genomic_DNA"/>
</dbReference>
<feature type="transmembrane region" description="Helical" evidence="2">
    <location>
        <begin position="193"/>
        <end position="221"/>
    </location>
</feature>
<feature type="region of interest" description="Disordered" evidence="1">
    <location>
        <begin position="237"/>
        <end position="292"/>
    </location>
</feature>
<dbReference type="Proteomes" id="UP001372338">
    <property type="component" value="Unassembled WGS sequence"/>
</dbReference>
<feature type="transmembrane region" description="Helical" evidence="2">
    <location>
        <begin position="101"/>
        <end position="120"/>
    </location>
</feature>
<accession>A0AAN9EET2</accession>
<keyword evidence="2" id="KW-0812">Transmembrane</keyword>
<comment type="caution">
    <text evidence="3">The sequence shown here is derived from an EMBL/GenBank/DDBJ whole genome shotgun (WGS) entry which is preliminary data.</text>
</comment>
<protein>
    <submittedName>
        <fullName evidence="3">Uncharacterized protein</fullName>
    </submittedName>
</protein>
<evidence type="ECO:0000256" key="1">
    <source>
        <dbReference type="SAM" id="MobiDB-lite"/>
    </source>
</evidence>
<keyword evidence="2" id="KW-1133">Transmembrane helix</keyword>
<feature type="transmembrane region" description="Helical" evidence="2">
    <location>
        <begin position="132"/>
        <end position="149"/>
    </location>
</feature>
<feature type="transmembrane region" description="Helical" evidence="2">
    <location>
        <begin position="69"/>
        <end position="89"/>
    </location>
</feature>
<evidence type="ECO:0000313" key="3">
    <source>
        <dbReference type="EMBL" id="KAK7251326.1"/>
    </source>
</evidence>
<feature type="transmembrane region" description="Helical" evidence="2">
    <location>
        <begin position="161"/>
        <end position="181"/>
    </location>
</feature>
<gene>
    <name evidence="3" type="ORF">RIF29_34412</name>
</gene>
<reference evidence="3 4" key="1">
    <citation type="submission" date="2024-01" db="EMBL/GenBank/DDBJ databases">
        <title>The genomes of 5 underutilized Papilionoideae crops provide insights into root nodulation and disease resistanc.</title>
        <authorList>
            <person name="Yuan L."/>
        </authorList>
    </citation>
    <scope>NUCLEOTIDE SEQUENCE [LARGE SCALE GENOMIC DNA]</scope>
    <source>
        <strain evidence="3">ZHUSHIDOU_FW_LH</strain>
        <tissue evidence="3">Leaf</tissue>
    </source>
</reference>
<name>A0AAN9EET2_CROPI</name>
<dbReference type="AlphaFoldDB" id="A0AAN9EET2"/>
<keyword evidence="4" id="KW-1185">Reference proteome</keyword>
<proteinExistence type="predicted"/>
<organism evidence="3 4">
    <name type="scientific">Crotalaria pallida</name>
    <name type="common">Smooth rattlebox</name>
    <name type="synonym">Crotalaria striata</name>
    <dbReference type="NCBI Taxonomy" id="3830"/>
    <lineage>
        <taxon>Eukaryota</taxon>
        <taxon>Viridiplantae</taxon>
        <taxon>Streptophyta</taxon>
        <taxon>Embryophyta</taxon>
        <taxon>Tracheophyta</taxon>
        <taxon>Spermatophyta</taxon>
        <taxon>Magnoliopsida</taxon>
        <taxon>eudicotyledons</taxon>
        <taxon>Gunneridae</taxon>
        <taxon>Pentapetalae</taxon>
        <taxon>rosids</taxon>
        <taxon>fabids</taxon>
        <taxon>Fabales</taxon>
        <taxon>Fabaceae</taxon>
        <taxon>Papilionoideae</taxon>
        <taxon>50 kb inversion clade</taxon>
        <taxon>genistoids sensu lato</taxon>
        <taxon>core genistoids</taxon>
        <taxon>Crotalarieae</taxon>
        <taxon>Crotalaria</taxon>
    </lineage>
</organism>
<evidence type="ECO:0000313" key="4">
    <source>
        <dbReference type="Proteomes" id="UP001372338"/>
    </source>
</evidence>
<evidence type="ECO:0000256" key="2">
    <source>
        <dbReference type="SAM" id="Phobius"/>
    </source>
</evidence>
<keyword evidence="2" id="KW-0472">Membrane</keyword>
<sequence>MVYLPHVSKYPIEYENDFIGRIAEEFSNKINRGVPLHAESQLLEINLLHAEFDNGVRETTKRVVEDDTILWRFVGFVSSIVGLLCYALSPSFTRLIRGWNPLKLGLYVVLAYIIWAIILLAKQRPFSWKSKLTTMVGFVIFMLSNAYSFYFDKVMSGKPDILSMVSNVAFALMAVSFSKVFKIGSDFGVLSCFLALLAAQLMTIHFLLIFVAIFIGFPLFVMNSTLVSKLKVRSPGQNIHSSSHSQPPEVNSGGQAFQPSSNSQPEVGNEGQDIFSSSNSPQVEDGSEGEHAITLIL</sequence>
<feature type="compositionally biased region" description="Polar residues" evidence="1">
    <location>
        <begin position="237"/>
        <end position="266"/>
    </location>
</feature>